<dbReference type="InterPro" id="IPR021309">
    <property type="entry name" value="YgaP-like_TM"/>
</dbReference>
<evidence type="ECO:0000256" key="1">
    <source>
        <dbReference type="ARBA" id="ARBA00008918"/>
    </source>
</evidence>
<organism evidence="5 6">
    <name type="scientific">Archangium minus</name>
    <dbReference type="NCBI Taxonomy" id="83450"/>
    <lineage>
        <taxon>Bacteria</taxon>
        <taxon>Pseudomonadati</taxon>
        <taxon>Myxococcota</taxon>
        <taxon>Myxococcia</taxon>
        <taxon>Myxococcales</taxon>
        <taxon>Cystobacterineae</taxon>
        <taxon>Archangiaceae</taxon>
        <taxon>Archangium</taxon>
    </lineage>
</organism>
<dbReference type="CDD" id="cd07817">
    <property type="entry name" value="SRPBCC_8"/>
    <property type="match status" value="1"/>
</dbReference>
<dbReference type="PANTHER" id="PTHR33824">
    <property type="entry name" value="POLYKETIDE CYCLASE/DEHYDRASE AND LIPID TRANSPORT SUPERFAMILY PROTEIN"/>
    <property type="match status" value="1"/>
</dbReference>
<feature type="region of interest" description="Disordered" evidence="2">
    <location>
        <begin position="1"/>
        <end position="60"/>
    </location>
</feature>
<evidence type="ECO:0000259" key="4">
    <source>
        <dbReference type="Pfam" id="PF11127"/>
    </source>
</evidence>
<evidence type="ECO:0000259" key="3">
    <source>
        <dbReference type="Pfam" id="PF03364"/>
    </source>
</evidence>
<evidence type="ECO:0000256" key="2">
    <source>
        <dbReference type="SAM" id="MobiDB-lite"/>
    </source>
</evidence>
<dbReference type="Pfam" id="PF03364">
    <property type="entry name" value="Polyketide_cyc"/>
    <property type="match status" value="1"/>
</dbReference>
<comment type="similarity">
    <text evidence="1">Belongs to the ribosome association toxin RatA family.</text>
</comment>
<dbReference type="InterPro" id="IPR023393">
    <property type="entry name" value="START-like_dom_sf"/>
</dbReference>
<gene>
    <name evidence="5" type="ORF">F0U60_28410</name>
</gene>
<keyword evidence="6" id="KW-1185">Reference proteome</keyword>
<dbReference type="Pfam" id="PF11127">
    <property type="entry name" value="YgaP-like_TM"/>
    <property type="match status" value="1"/>
</dbReference>
<name>A0ABY9WWV1_9BACT</name>
<dbReference type="EMBL" id="CP043494">
    <property type="protein sequence ID" value="WNG47609.1"/>
    <property type="molecule type" value="Genomic_DNA"/>
</dbReference>
<evidence type="ECO:0000313" key="6">
    <source>
        <dbReference type="Proteomes" id="UP001611383"/>
    </source>
</evidence>
<sequence length="298" mass="31568">MTEKSQEPFAPTPRGPVPKKGAARKGILDEPSGAKGKRAVSRKEKHEASAPRESAPSSSKINVGAVERVASTVLGGTLLTLGVGRRSLGGAARAARTILGGGLLYRGVRGYCHLYQALGINTAKDRGQGEAGVVAGPIELQRSITIGKPADELYRAWREARNLSQILGHFAEVTAVGSDRQHWKVSGPVGKGLEWDSRIVDERPGELLSWESLPGADLPNDGSVIFRPAPGEWGTVVTLHFRFNPPGGVIGEAAVKLLGIVPDTLAFTTLRRFKSLVETGEIPTTAKNTSGRASAHTH</sequence>
<proteinExistence type="inferred from homology"/>
<dbReference type="InterPro" id="IPR047137">
    <property type="entry name" value="ORF3"/>
</dbReference>
<evidence type="ECO:0000313" key="5">
    <source>
        <dbReference type="EMBL" id="WNG47609.1"/>
    </source>
</evidence>
<feature type="compositionally biased region" description="Basic and acidic residues" evidence="2">
    <location>
        <begin position="41"/>
        <end position="50"/>
    </location>
</feature>
<feature type="domain" description="Inner membrane protein YgaP-like transmembrane" evidence="4">
    <location>
        <begin position="60"/>
        <end position="124"/>
    </location>
</feature>
<accession>A0ABY9WWV1</accession>
<dbReference type="InterPro" id="IPR005031">
    <property type="entry name" value="COQ10_START"/>
</dbReference>
<dbReference type="PANTHER" id="PTHR33824:SF7">
    <property type="entry name" value="POLYKETIDE CYCLASE_DEHYDRASE AND LIPID TRANSPORT SUPERFAMILY PROTEIN"/>
    <property type="match status" value="1"/>
</dbReference>
<dbReference type="SUPFAM" id="SSF55961">
    <property type="entry name" value="Bet v1-like"/>
    <property type="match status" value="1"/>
</dbReference>
<dbReference type="Proteomes" id="UP001611383">
    <property type="component" value="Chromosome"/>
</dbReference>
<reference evidence="5 6" key="1">
    <citation type="submission" date="2019-08" db="EMBL/GenBank/DDBJ databases">
        <title>Archangium and Cystobacter genomes.</title>
        <authorList>
            <person name="Chen I.-C.K."/>
            <person name="Wielgoss S."/>
        </authorList>
    </citation>
    <scope>NUCLEOTIDE SEQUENCE [LARGE SCALE GENOMIC DNA]</scope>
    <source>
        <strain evidence="5 6">Cbm 6</strain>
    </source>
</reference>
<feature type="domain" description="Coenzyme Q-binding protein COQ10 START" evidence="3">
    <location>
        <begin position="146"/>
        <end position="266"/>
    </location>
</feature>
<dbReference type="Gene3D" id="3.30.530.20">
    <property type="match status" value="1"/>
</dbReference>
<protein>
    <submittedName>
        <fullName evidence="5">DUF2892 domain-containing protein</fullName>
    </submittedName>
</protein>